<protein>
    <recommendedName>
        <fullName evidence="3">Vacuolar membrane-associated protein IML1</fullName>
    </recommendedName>
    <alternativeName>
        <fullName evidence="4">Vacuolar membrane-associated protein iml1</fullName>
    </alternativeName>
</protein>
<dbReference type="InterPro" id="IPR048255">
    <property type="entry name" value="IML1_N"/>
</dbReference>
<dbReference type="RefSeq" id="XP_052942385.1">
    <property type="nucleotide sequence ID" value="XM_053089173.1"/>
</dbReference>
<dbReference type="GO" id="GO:0005774">
    <property type="term" value="C:vacuolar membrane"/>
    <property type="evidence" value="ECO:0007669"/>
    <property type="project" value="UniProtKB-SubCell"/>
</dbReference>
<dbReference type="InterPro" id="IPR000591">
    <property type="entry name" value="DEP_dom"/>
</dbReference>
<evidence type="ECO:0000256" key="1">
    <source>
        <dbReference type="ARBA" id="ARBA00004148"/>
    </source>
</evidence>
<accession>A0AA38LRL1</accession>
<dbReference type="PROSITE" id="PS50186">
    <property type="entry name" value="DEP"/>
    <property type="match status" value="1"/>
</dbReference>
<dbReference type="GO" id="GO:0010508">
    <property type="term" value="P:positive regulation of autophagy"/>
    <property type="evidence" value="ECO:0007669"/>
    <property type="project" value="TreeGrafter"/>
</dbReference>
<keyword evidence="8" id="KW-1185">Reference proteome</keyword>
<evidence type="ECO:0000256" key="5">
    <source>
        <dbReference type="SAM" id="MobiDB-lite"/>
    </source>
</evidence>
<feature type="region of interest" description="Disordered" evidence="5">
    <location>
        <begin position="565"/>
        <end position="590"/>
    </location>
</feature>
<dbReference type="InterPro" id="IPR027244">
    <property type="entry name" value="IML1"/>
</dbReference>
<dbReference type="EMBL" id="JAKWFO010000014">
    <property type="protein sequence ID" value="KAI9632608.1"/>
    <property type="molecule type" value="Genomic_DNA"/>
</dbReference>
<feature type="compositionally biased region" description="Polar residues" evidence="5">
    <location>
        <begin position="807"/>
        <end position="819"/>
    </location>
</feature>
<proteinExistence type="inferred from homology"/>
<dbReference type="SUPFAM" id="SSF46785">
    <property type="entry name" value="Winged helix' DNA-binding domain"/>
    <property type="match status" value="1"/>
</dbReference>
<comment type="caution">
    <text evidence="7">The sequence shown here is derived from an EMBL/GenBank/DDBJ whole genome shotgun (WGS) entry which is preliminary data.</text>
</comment>
<feature type="region of interest" description="Disordered" evidence="5">
    <location>
        <begin position="1593"/>
        <end position="1616"/>
    </location>
</feature>
<dbReference type="Pfam" id="PF00610">
    <property type="entry name" value="DEP"/>
    <property type="match status" value="1"/>
</dbReference>
<evidence type="ECO:0000256" key="4">
    <source>
        <dbReference type="ARBA" id="ARBA00021881"/>
    </source>
</evidence>
<dbReference type="Pfam" id="PF12257">
    <property type="entry name" value="IML1"/>
    <property type="match status" value="1"/>
</dbReference>
<evidence type="ECO:0000259" key="6">
    <source>
        <dbReference type="PROSITE" id="PS50186"/>
    </source>
</evidence>
<dbReference type="Gene3D" id="1.10.10.10">
    <property type="entry name" value="Winged helix-like DNA-binding domain superfamily/Winged helix DNA-binding domain"/>
    <property type="match status" value="1"/>
</dbReference>
<comment type="similarity">
    <text evidence="2">Belongs to the IML1 family.</text>
</comment>
<feature type="compositionally biased region" description="Basic and acidic residues" evidence="5">
    <location>
        <begin position="614"/>
        <end position="625"/>
    </location>
</feature>
<organism evidence="7 8">
    <name type="scientific">Dioszegia hungarica</name>
    <dbReference type="NCBI Taxonomy" id="4972"/>
    <lineage>
        <taxon>Eukaryota</taxon>
        <taxon>Fungi</taxon>
        <taxon>Dikarya</taxon>
        <taxon>Basidiomycota</taxon>
        <taxon>Agaricomycotina</taxon>
        <taxon>Tremellomycetes</taxon>
        <taxon>Tremellales</taxon>
        <taxon>Bulleribasidiaceae</taxon>
        <taxon>Dioszegia</taxon>
    </lineage>
</organism>
<comment type="subcellular location">
    <subcellularLocation>
        <location evidence="1">Vacuole membrane</location>
        <topology evidence="1">Peripheral membrane protein</topology>
    </subcellularLocation>
</comment>
<feature type="domain" description="DEP" evidence="6">
    <location>
        <begin position="1250"/>
        <end position="1326"/>
    </location>
</feature>
<dbReference type="SMART" id="SM00049">
    <property type="entry name" value="DEP"/>
    <property type="match status" value="1"/>
</dbReference>
<feature type="compositionally biased region" description="Polar residues" evidence="5">
    <location>
        <begin position="666"/>
        <end position="692"/>
    </location>
</feature>
<dbReference type="Proteomes" id="UP001164286">
    <property type="component" value="Unassembled WGS sequence"/>
</dbReference>
<dbReference type="GO" id="GO:1904262">
    <property type="term" value="P:negative regulation of TORC1 signaling"/>
    <property type="evidence" value="ECO:0007669"/>
    <property type="project" value="TreeGrafter"/>
</dbReference>
<feature type="compositionally biased region" description="Gly residues" evidence="5">
    <location>
        <begin position="1595"/>
        <end position="1608"/>
    </location>
</feature>
<sequence length="1675" mass="187605">MVCGWLYYGVERATLALYTYKPSSASMGISQPSPLPSTSSAAPPSAVQFNHASLPFRVRPGEYLEIRRIRRAPAEKVKGEESTPKTGGEALKGVPRYLGRDGYVFRAGEDAPNVPVNQVQVPDSVATAFRLQHRSDVEIIRLSDSSLAHIDHFELRFSQYLGRADMWRLGMSLEGHTIHVGEKINLAGGAIRAEVHAIWRGGDRYSSGIVTSKSKTIYRSRSAQVYIFIQLCQETYQFDEDGERYLEKVVHNLFARWGKGAASHLVTIILFGRIIYHPTSVAYMEEHGLTVGLRKDSNDKWVKDFYRVVFDFERRTDWVQALPEIKQRLEKSEREVLMDFHLGLMEGQKGKDTVPKRILGKWSFAYDGCVLEAVNLALNPFDEHHIDRDLSRTGLNLTVISPGTGHFAVDKNLLRLTTERMVDHGISLDLVCLTKMPLHSVPLFSYVSKRPVAKEGKVKAGTATPDLLYFDAHLSSATDVELADCYSIPKWVNASFYSRTADKPFRDDRFIPRCKMYEIQMLGILDHNLTTVTIPLLDVEDTTRQMKAMTADERKRLREDFDSATFGGAKREDPPAARLSPPTIVEGSRPSSFVASYQSARLVALMQQDTADREAASKSIREDLPVKPVAHSPTTLTIGWSPAKLPKQLEEEPLDLHRTEIRGTSPAPSSLSMLTKQSTLRSASPSHSTTEAQPELGQADHGSGQSTPRVTPGKRLRNQPSRGSFASRFGPNWLFGAFGGRSQPSFPAAAAETVGRQDVSITTNEGGSHPPSPVVPAKTAPRPRPMAVPGAVEVQPPTPSPHREKYTTSTAHTTPSKATQPVPIASRRPLPGTEEELSKSLRNSVKFQQSSRSPADSWGRSADLGRASRHVTVNPCNPRENFDPAILEGRRWQHIRPINMSDSANSHLMKWTSLCAPACLPLTTDYLPTSREISEFYEVNSYDIACFSDQVSFLIRPDVASGNLALAVMREMASQRLTQNFQYIVLPHDTEQRTAELARVAHRKILASGESMADDLRIGGASEALRDADSVIYLLLSHHIHRLSCDTHKQSVTVQKFVRRLKYATEAVKYQALVWPAQMRGFGLVDAEFKYPNIESKLGFNYLDRLINGDEADLNDKVKYWRTRYILIPSGKDPLHNIASVMPKGDTFEWYEVLMEGAYRVVDVFNKHCLKRQNSTHTAAFHLGGSTLRGSKDDKPLKLIPTTWDPSACVLDEGLMAERERVFRNEEVFERGKRIEGMTLAGVGEMMTKLKNGLVIRDRWWHFSVHEDSFTGEQFCEWLLKTFEDVKTIDQAADWARSLFDKGLIEHVTGAHAFYNYGHFYYRLRPGYDKNAKNRRTLQWFNESSSANPAPQDPRDVIDRHAKLSTSPYSSSHADQAPIAQLAAGNRKKRKIRMSQSVVIDLDPNKRSDRAEVAILHADIIHNARNALHFELNWLGVTAGLLDELRSKCAAQAERFGLRFIEAPVEQIKDISSRCAYRAPIPILLALEPPFIPDLAARLRQTSPDQSTGNFTNWFEYRILTEKFGFVLDVEGRDRYPDTVEVEYLYRTDSSSAGLGGFDYSQFCHKSGLALVQCIGGKEGFLWADNRPFISSHGRGTGRGGGSGGGSGENYPMAPVPRLGRAEEAKLLKEEMERFCADEEGLRRFYEEVTPKELVKEDEVEEKGGLDIPGREKEG</sequence>
<gene>
    <name evidence="7" type="ORF">MKK02DRAFT_35420</name>
</gene>
<evidence type="ECO:0000256" key="2">
    <source>
        <dbReference type="ARBA" id="ARBA00005643"/>
    </source>
</evidence>
<reference evidence="7" key="1">
    <citation type="journal article" date="2022" name="G3 (Bethesda)">
        <title>High quality genome of the basidiomycete yeast Dioszegia hungarica PDD-24b-2 isolated from cloud water.</title>
        <authorList>
            <person name="Jarrige D."/>
            <person name="Haridas S."/>
            <person name="Bleykasten-Grosshans C."/>
            <person name="Joly M."/>
            <person name="Nadalig T."/>
            <person name="Sancelme M."/>
            <person name="Vuilleumier S."/>
            <person name="Grigoriev I.V."/>
            <person name="Amato P."/>
            <person name="Bringel F."/>
        </authorList>
    </citation>
    <scope>NUCLEOTIDE SEQUENCE</scope>
    <source>
        <strain evidence="7">PDD-24b-2</strain>
    </source>
</reference>
<feature type="region of interest" description="Disordered" evidence="5">
    <location>
        <begin position="1656"/>
        <end position="1675"/>
    </location>
</feature>
<evidence type="ECO:0000256" key="3">
    <source>
        <dbReference type="ARBA" id="ARBA00018529"/>
    </source>
</evidence>
<feature type="region of interest" description="Disordered" evidence="5">
    <location>
        <begin position="659"/>
        <end position="727"/>
    </location>
</feature>
<dbReference type="PANTHER" id="PTHR13179">
    <property type="entry name" value="DEP DOMAIN CONTAINING PROTEIN 5"/>
    <property type="match status" value="1"/>
</dbReference>
<feature type="region of interest" description="Disordered" evidence="5">
    <location>
        <begin position="746"/>
        <end position="863"/>
    </location>
</feature>
<dbReference type="GO" id="GO:0005096">
    <property type="term" value="F:GTPase activator activity"/>
    <property type="evidence" value="ECO:0007669"/>
    <property type="project" value="InterPro"/>
</dbReference>
<dbReference type="GO" id="GO:0035556">
    <property type="term" value="P:intracellular signal transduction"/>
    <property type="evidence" value="ECO:0007669"/>
    <property type="project" value="InterPro"/>
</dbReference>
<dbReference type="PANTHER" id="PTHR13179:SF8">
    <property type="entry name" value="GATOR COMPLEX PROTEIN DEPDC5"/>
    <property type="match status" value="1"/>
</dbReference>
<feature type="compositionally biased region" description="Polar residues" evidence="5">
    <location>
        <begin position="840"/>
        <end position="854"/>
    </location>
</feature>
<evidence type="ECO:0000313" key="7">
    <source>
        <dbReference type="EMBL" id="KAI9632608.1"/>
    </source>
</evidence>
<dbReference type="InterPro" id="IPR036388">
    <property type="entry name" value="WH-like_DNA-bd_sf"/>
</dbReference>
<dbReference type="GO" id="GO:1990130">
    <property type="term" value="C:GATOR1 complex"/>
    <property type="evidence" value="ECO:0007669"/>
    <property type="project" value="TreeGrafter"/>
</dbReference>
<name>A0AA38LRL1_9TREE</name>
<dbReference type="InterPro" id="IPR036390">
    <property type="entry name" value="WH_DNA-bd_sf"/>
</dbReference>
<feature type="region of interest" description="Disordered" evidence="5">
    <location>
        <begin position="614"/>
        <end position="644"/>
    </location>
</feature>
<evidence type="ECO:0000313" key="8">
    <source>
        <dbReference type="Proteomes" id="UP001164286"/>
    </source>
</evidence>
<dbReference type="GeneID" id="77728378"/>